<evidence type="ECO:0000313" key="3">
    <source>
        <dbReference type="Proteomes" id="UP000001067"/>
    </source>
</evidence>
<feature type="compositionally biased region" description="Basic and acidic residues" evidence="1">
    <location>
        <begin position="1"/>
        <end position="17"/>
    </location>
</feature>
<feature type="region of interest" description="Disordered" evidence="1">
    <location>
        <begin position="1"/>
        <end position="24"/>
    </location>
</feature>
<evidence type="ECO:0000313" key="2">
    <source>
        <dbReference type="EMBL" id="EFQ85504.1"/>
    </source>
</evidence>
<keyword evidence="3" id="KW-1185">Reference proteome</keyword>
<dbReference type="HOGENOM" id="CLU_2428152_0_0_1"/>
<dbReference type="KEGG" id="pte:PTT_19538"/>
<gene>
    <name evidence="2" type="ORF">PTT_19538</name>
</gene>
<dbReference type="AlphaFoldDB" id="E3S945"/>
<evidence type="ECO:0000256" key="1">
    <source>
        <dbReference type="SAM" id="MobiDB-lite"/>
    </source>
</evidence>
<protein>
    <submittedName>
        <fullName evidence="2">Uncharacterized protein</fullName>
    </submittedName>
</protein>
<proteinExistence type="predicted"/>
<dbReference type="EMBL" id="GL537862">
    <property type="protein sequence ID" value="EFQ85504.1"/>
    <property type="molecule type" value="Genomic_DNA"/>
</dbReference>
<accession>E3S945</accession>
<sequence>MSKHIDYVDPDLQEARRNKSKVGPNCPVEQVKKRQWLWLYKAVCLKAFEDGGEDVQKHREMVESLYRKMGKLERKPNNCKPLSIQDLLKET</sequence>
<dbReference type="Proteomes" id="UP000001067">
    <property type="component" value="Unassembled WGS sequence"/>
</dbReference>
<organism evidence="3">
    <name type="scientific">Pyrenophora teres f. teres (strain 0-1)</name>
    <name type="common">Barley net blotch fungus</name>
    <name type="synonym">Drechslera teres f. teres</name>
    <dbReference type="NCBI Taxonomy" id="861557"/>
    <lineage>
        <taxon>Eukaryota</taxon>
        <taxon>Fungi</taxon>
        <taxon>Dikarya</taxon>
        <taxon>Ascomycota</taxon>
        <taxon>Pezizomycotina</taxon>
        <taxon>Dothideomycetes</taxon>
        <taxon>Pleosporomycetidae</taxon>
        <taxon>Pleosporales</taxon>
        <taxon>Pleosporineae</taxon>
        <taxon>Pleosporaceae</taxon>
        <taxon>Pyrenophora</taxon>
    </lineage>
</organism>
<reference evidence="2 3" key="1">
    <citation type="journal article" date="2010" name="Genome Biol.">
        <title>A first genome assembly of the barley fungal pathogen Pyrenophora teres f. teres.</title>
        <authorList>
            <person name="Ellwood S.R."/>
            <person name="Liu Z."/>
            <person name="Syme R.A."/>
            <person name="Lai Z."/>
            <person name="Hane J.K."/>
            <person name="Keiper F."/>
            <person name="Moffat C.S."/>
            <person name="Oliver R.P."/>
            <person name="Friesen T.L."/>
        </authorList>
    </citation>
    <scope>NUCLEOTIDE SEQUENCE [LARGE SCALE GENOMIC DNA]</scope>
    <source>
        <strain evidence="2 3">0-1</strain>
    </source>
</reference>
<name>E3S945_PYRTT</name>